<dbReference type="Proteomes" id="UP001337580">
    <property type="component" value="Chromosome"/>
</dbReference>
<proteinExistence type="predicted"/>
<dbReference type="GO" id="GO:0006281">
    <property type="term" value="P:DNA repair"/>
    <property type="evidence" value="ECO:0007669"/>
    <property type="project" value="InterPro"/>
</dbReference>
<dbReference type="InterPro" id="IPR036614">
    <property type="entry name" value="RusA-like_sf"/>
</dbReference>
<dbReference type="Gene3D" id="3.30.1330.70">
    <property type="entry name" value="Holliday junction resolvase RusA"/>
    <property type="match status" value="1"/>
</dbReference>
<reference evidence="1" key="1">
    <citation type="journal article" date="2023" name="ISME J.">
        <title>Emergence of putative energy parasites within Clostridia revealed by genome analysis of a novel endosymbiotic clade.</title>
        <authorList>
            <person name="Takahashi K."/>
            <person name="Kuwahara H."/>
            <person name="Horikawa Y."/>
            <person name="Izawa K."/>
            <person name="Kato D."/>
            <person name="Inagaki T."/>
            <person name="Yuki M."/>
            <person name="Ohkuma M."/>
            <person name="Hongoh Y."/>
        </authorList>
    </citation>
    <scope>NUCLEOTIDE SEQUENCE</scope>
    <source>
        <strain evidence="1">CfP3-15</strain>
    </source>
</reference>
<protein>
    <submittedName>
        <fullName evidence="1">RusA family crossover junction endodeoxyribonuclease</fullName>
    </submittedName>
</protein>
<dbReference type="EMBL" id="AP027924">
    <property type="protein sequence ID" value="BED91703.1"/>
    <property type="molecule type" value="Genomic_DNA"/>
</dbReference>
<dbReference type="AlphaFoldDB" id="A0AA48I7W1"/>
<name>A0AA48I7W1_9FIRM</name>
<sequence>MLIKFTIAGNPQGKARPRFKKINDKVLAFTPTKTRGYETKVRNEYKETIRYKFPKDIPIAVAIIAYYKIPKGISKIKRKEMIEGKISPTKRPDSDNVIKTILDALNGIAFHDDSQVFRIEFEKRYGEIPMVKVAIANDPILNEKLAAKY</sequence>
<organism evidence="1">
    <name type="scientific">Candidatus Improbicoccus pseudotrichonymphae</name>
    <dbReference type="NCBI Taxonomy" id="3033792"/>
    <lineage>
        <taxon>Bacteria</taxon>
        <taxon>Bacillati</taxon>
        <taxon>Bacillota</taxon>
        <taxon>Clostridia</taxon>
        <taxon>Candidatus Improbicoccus</taxon>
    </lineage>
</organism>
<accession>A0AA48I7W1</accession>
<dbReference type="SUPFAM" id="SSF103084">
    <property type="entry name" value="Holliday junction resolvase RusA"/>
    <property type="match status" value="1"/>
</dbReference>
<dbReference type="GO" id="GO:0000287">
    <property type="term" value="F:magnesium ion binding"/>
    <property type="evidence" value="ECO:0007669"/>
    <property type="project" value="InterPro"/>
</dbReference>
<dbReference type="GO" id="GO:0006310">
    <property type="term" value="P:DNA recombination"/>
    <property type="evidence" value="ECO:0007669"/>
    <property type="project" value="InterPro"/>
</dbReference>
<gene>
    <name evidence="1" type="ORF">CfP315_0215</name>
</gene>
<dbReference type="KEGG" id="ips:CfP315_0215"/>
<dbReference type="InterPro" id="IPR008822">
    <property type="entry name" value="Endonuclease_RusA-like"/>
</dbReference>
<dbReference type="Pfam" id="PF05866">
    <property type="entry name" value="RusA"/>
    <property type="match status" value="1"/>
</dbReference>
<evidence type="ECO:0000313" key="1">
    <source>
        <dbReference type="EMBL" id="BED91703.1"/>
    </source>
</evidence>